<sequence length="390" mass="44142">MTALSSWIFLALLASCILEVYCQSDDSHPQFCPGGFQFRDHCYWFSTEPAKWLDANRQCLQYGSEVHLPVITNQEQQDWLHATLPYRDMWIGLHDIHEDGQWSWVDGTYPNYTNWAAPHPSNSSDHNCAIMSRVGGVWVDKTCESTHHYACSSTPNYPICHSGGIFFRDRCYWKAEGVRRSLQDAKAACGKIEEGAQLVVIHDGELNTFLSKLVYPKIWIGLTDSRNEGHFTWIDGSRLTFRNWLPKEPNDYGRGEDCVTLDYNTGGWNDVPCHGHFYSVICALPSCNDEGSGDSGPCLDSSEQCSCVSGGYCSDVGRCHCLERFHGMVCDKADVRVRLRTASHVMEGESIEFKCHVNIPKSDYSLQIQHLITHSSHRPPSRRQDSLLFG</sequence>
<evidence type="ECO:0000256" key="2">
    <source>
        <dbReference type="SAM" id="SignalP"/>
    </source>
</evidence>
<evidence type="ECO:0000313" key="5">
    <source>
        <dbReference type="RefSeq" id="XP_022092887.1"/>
    </source>
</evidence>
<dbReference type="InterPro" id="IPR000742">
    <property type="entry name" value="EGF"/>
</dbReference>
<dbReference type="AlphaFoldDB" id="A0A8B7YJT2"/>
<proteinExistence type="predicted"/>
<dbReference type="InterPro" id="IPR018378">
    <property type="entry name" value="C-type_lectin_CS"/>
</dbReference>
<dbReference type="Pfam" id="PF00059">
    <property type="entry name" value="Lectin_C"/>
    <property type="match status" value="2"/>
</dbReference>
<evidence type="ECO:0000313" key="6">
    <source>
        <dbReference type="RefSeq" id="XP_022092888.1"/>
    </source>
</evidence>
<feature type="domain" description="C-type lectin" evidence="3">
    <location>
        <begin position="38"/>
        <end position="152"/>
    </location>
</feature>
<name>A0A8B7YJT2_ACAPL</name>
<dbReference type="PANTHER" id="PTHR22803">
    <property type="entry name" value="MANNOSE, PHOSPHOLIPASE, LECTIN RECEPTOR RELATED"/>
    <property type="match status" value="1"/>
</dbReference>
<dbReference type="PROSITE" id="PS00615">
    <property type="entry name" value="C_TYPE_LECTIN_1"/>
    <property type="match status" value="1"/>
</dbReference>
<dbReference type="PROSITE" id="PS00022">
    <property type="entry name" value="EGF_1"/>
    <property type="match status" value="1"/>
</dbReference>
<keyword evidence="2" id="KW-0732">Signal</keyword>
<dbReference type="OrthoDB" id="441660at2759"/>
<dbReference type="GeneID" id="110980486"/>
<evidence type="ECO:0000259" key="3">
    <source>
        <dbReference type="PROSITE" id="PS50041"/>
    </source>
</evidence>
<feature type="signal peptide" evidence="2">
    <location>
        <begin position="1"/>
        <end position="22"/>
    </location>
</feature>
<reference evidence="5 6" key="1">
    <citation type="submission" date="2025-04" db="UniProtKB">
        <authorList>
            <consortium name="RefSeq"/>
        </authorList>
    </citation>
    <scope>IDENTIFICATION</scope>
</reference>
<dbReference type="Proteomes" id="UP000694845">
    <property type="component" value="Unplaced"/>
</dbReference>
<keyword evidence="1" id="KW-1015">Disulfide bond</keyword>
<dbReference type="RefSeq" id="XP_022092888.1">
    <property type="nucleotide sequence ID" value="XM_022237196.1"/>
</dbReference>
<protein>
    <submittedName>
        <fullName evidence="5 6">C-type mannose receptor 2-like</fullName>
    </submittedName>
</protein>
<dbReference type="RefSeq" id="XP_022092887.1">
    <property type="nucleotide sequence ID" value="XM_022237195.1"/>
</dbReference>
<dbReference type="InterPro" id="IPR016187">
    <property type="entry name" value="CTDL_fold"/>
</dbReference>
<gene>
    <name evidence="5 6" type="primary">LOC110980486</name>
</gene>
<dbReference type="OMA" id="DETDFCY"/>
<organism evidence="4 5">
    <name type="scientific">Acanthaster planci</name>
    <name type="common">Crown-of-thorns starfish</name>
    <dbReference type="NCBI Taxonomy" id="133434"/>
    <lineage>
        <taxon>Eukaryota</taxon>
        <taxon>Metazoa</taxon>
        <taxon>Echinodermata</taxon>
        <taxon>Eleutherozoa</taxon>
        <taxon>Asterozoa</taxon>
        <taxon>Asteroidea</taxon>
        <taxon>Valvatacea</taxon>
        <taxon>Valvatida</taxon>
        <taxon>Acanthasteridae</taxon>
        <taxon>Acanthaster</taxon>
    </lineage>
</organism>
<dbReference type="Gene3D" id="3.10.100.10">
    <property type="entry name" value="Mannose-Binding Protein A, subunit A"/>
    <property type="match status" value="2"/>
</dbReference>
<evidence type="ECO:0000256" key="1">
    <source>
        <dbReference type="ARBA" id="ARBA00023157"/>
    </source>
</evidence>
<dbReference type="InterPro" id="IPR050111">
    <property type="entry name" value="C-type_lectin/snaclec_domain"/>
</dbReference>
<dbReference type="SUPFAM" id="SSF56436">
    <property type="entry name" value="C-type lectin-like"/>
    <property type="match status" value="2"/>
</dbReference>
<keyword evidence="4" id="KW-1185">Reference proteome</keyword>
<dbReference type="SMART" id="SM00034">
    <property type="entry name" value="CLECT"/>
    <property type="match status" value="2"/>
</dbReference>
<dbReference type="KEGG" id="aplc:110980486"/>
<dbReference type="CDD" id="cd00037">
    <property type="entry name" value="CLECT"/>
    <property type="match status" value="1"/>
</dbReference>
<accession>A0A8B7YJT2</accession>
<dbReference type="PROSITE" id="PS50041">
    <property type="entry name" value="C_TYPE_LECTIN_2"/>
    <property type="match status" value="2"/>
</dbReference>
<dbReference type="InterPro" id="IPR001304">
    <property type="entry name" value="C-type_lectin-like"/>
</dbReference>
<dbReference type="InterPro" id="IPR016186">
    <property type="entry name" value="C-type_lectin-like/link_sf"/>
</dbReference>
<feature type="chain" id="PRO_5044665577" evidence="2">
    <location>
        <begin position="23"/>
        <end position="390"/>
    </location>
</feature>
<feature type="domain" description="C-type lectin" evidence="3">
    <location>
        <begin position="167"/>
        <end position="273"/>
    </location>
</feature>
<evidence type="ECO:0000313" key="4">
    <source>
        <dbReference type="Proteomes" id="UP000694845"/>
    </source>
</evidence>